<feature type="transmembrane region" description="Helical" evidence="10">
    <location>
        <begin position="266"/>
        <end position="290"/>
    </location>
</feature>
<evidence type="ECO:0000256" key="4">
    <source>
        <dbReference type="ARBA" id="ARBA00022475"/>
    </source>
</evidence>
<dbReference type="GO" id="GO:0005524">
    <property type="term" value="F:ATP binding"/>
    <property type="evidence" value="ECO:0007669"/>
    <property type="project" value="UniProtKB-KW"/>
</dbReference>
<evidence type="ECO:0000259" key="12">
    <source>
        <dbReference type="PROSITE" id="PS50929"/>
    </source>
</evidence>
<dbReference type="InterPro" id="IPR036640">
    <property type="entry name" value="ABC1_TM_sf"/>
</dbReference>
<name>A0A3Q9V9X1_9BACT</name>
<evidence type="ECO:0000256" key="5">
    <source>
        <dbReference type="ARBA" id="ARBA00022692"/>
    </source>
</evidence>
<dbReference type="PANTHER" id="PTHR43394">
    <property type="entry name" value="ATP-DEPENDENT PERMEASE MDL1, MITOCHONDRIAL"/>
    <property type="match status" value="1"/>
</dbReference>
<keyword evidence="5 10" id="KW-0812">Transmembrane</keyword>
<evidence type="ECO:0000256" key="9">
    <source>
        <dbReference type="ARBA" id="ARBA00023136"/>
    </source>
</evidence>
<feature type="transmembrane region" description="Helical" evidence="10">
    <location>
        <begin position="12"/>
        <end position="37"/>
    </location>
</feature>
<keyword evidence="14" id="KW-1185">Reference proteome</keyword>
<evidence type="ECO:0000256" key="8">
    <source>
        <dbReference type="ARBA" id="ARBA00022989"/>
    </source>
</evidence>
<evidence type="ECO:0000313" key="14">
    <source>
        <dbReference type="Proteomes" id="UP000256585"/>
    </source>
</evidence>
<dbReference type="EMBL" id="CP033058">
    <property type="protein sequence ID" value="AZZ65240.1"/>
    <property type="molecule type" value="Genomic_DNA"/>
</dbReference>
<feature type="domain" description="ABC transmembrane type-1" evidence="12">
    <location>
        <begin position="17"/>
        <end position="338"/>
    </location>
</feature>
<dbReference type="PROSITE" id="PS50929">
    <property type="entry name" value="ABC_TM1F"/>
    <property type="match status" value="1"/>
</dbReference>
<organism evidence="13 14">
    <name type="scientific">Metamycoplasma phocicerebrale</name>
    <dbReference type="NCBI Taxonomy" id="142649"/>
    <lineage>
        <taxon>Bacteria</taxon>
        <taxon>Bacillati</taxon>
        <taxon>Mycoplasmatota</taxon>
        <taxon>Mycoplasmoidales</taxon>
        <taxon>Metamycoplasmataceae</taxon>
        <taxon>Metamycoplasma</taxon>
    </lineage>
</organism>
<dbReference type="GO" id="GO:0016887">
    <property type="term" value="F:ATP hydrolysis activity"/>
    <property type="evidence" value="ECO:0007669"/>
    <property type="project" value="InterPro"/>
</dbReference>
<feature type="domain" description="ABC transporter" evidence="11">
    <location>
        <begin position="365"/>
        <end position="603"/>
    </location>
</feature>
<feature type="transmembrane region" description="Helical" evidence="10">
    <location>
        <begin position="310"/>
        <end position="332"/>
    </location>
</feature>
<dbReference type="RefSeq" id="WP_116171941.1">
    <property type="nucleotide sequence ID" value="NZ_CP033058.2"/>
</dbReference>
<evidence type="ECO:0000256" key="3">
    <source>
        <dbReference type="ARBA" id="ARBA00022448"/>
    </source>
</evidence>
<keyword evidence="6" id="KW-0547">Nucleotide-binding</keyword>
<protein>
    <submittedName>
        <fullName evidence="13">ABC transporter ATP-binding protein</fullName>
    </submittedName>
</protein>
<evidence type="ECO:0000256" key="6">
    <source>
        <dbReference type="ARBA" id="ARBA00022741"/>
    </source>
</evidence>
<dbReference type="AlphaFoldDB" id="A0A3Q9V9X1"/>
<dbReference type="SUPFAM" id="SSF90123">
    <property type="entry name" value="ABC transporter transmembrane region"/>
    <property type="match status" value="1"/>
</dbReference>
<dbReference type="PROSITE" id="PS00211">
    <property type="entry name" value="ABC_TRANSPORTER_1"/>
    <property type="match status" value="1"/>
</dbReference>
<dbReference type="KEGG" id="mphc:DMC14_000230"/>
<dbReference type="PANTHER" id="PTHR43394:SF1">
    <property type="entry name" value="ATP-BINDING CASSETTE SUB-FAMILY B MEMBER 10, MITOCHONDRIAL"/>
    <property type="match status" value="1"/>
</dbReference>
<dbReference type="Gene3D" id="1.20.1560.10">
    <property type="entry name" value="ABC transporter type 1, transmembrane domain"/>
    <property type="match status" value="1"/>
</dbReference>
<dbReference type="InterPro" id="IPR017871">
    <property type="entry name" value="ABC_transporter-like_CS"/>
</dbReference>
<accession>A0A3Q9V9X1</accession>
<keyword evidence="9 10" id="KW-0472">Membrane</keyword>
<dbReference type="InterPro" id="IPR027417">
    <property type="entry name" value="P-loop_NTPase"/>
</dbReference>
<dbReference type="CDD" id="cd18548">
    <property type="entry name" value="ABC_6TM_Tm287_like"/>
    <property type="match status" value="1"/>
</dbReference>
<feature type="transmembrane region" description="Helical" evidence="10">
    <location>
        <begin position="85"/>
        <end position="108"/>
    </location>
</feature>
<evidence type="ECO:0000256" key="2">
    <source>
        <dbReference type="ARBA" id="ARBA00005417"/>
    </source>
</evidence>
<dbReference type="OrthoDB" id="383768at2"/>
<sequence>MFKLYKYMNKKFKWLSFLTIMLTIFQVIAFLFIPIFIGQISSLISLRAYTQANPSLGIPDYSEVTILKMFVVKGTISESISQFSIYFAVALIAGTIATITASILGSYVSNAGAKQIRQKLWEHIGDLSEKDIEEFNHSKIITRFTIDISRIQMGINAFLRLSIIGPFNLIFGLVFALLTDLQLSITLGILIPVLMLTMIIGGIVMAPLFSREQKAYDKINNESRENILGAKVIKSYNLEDLERSKFDKENKNWLSISKKTWNSYNITFAFVNLFANVITALVLLVTGYIARKNNSAPSDFKELISNATTFTNYVMFITIGVVMSTFVIFMLFRASISSKRVNEIFKKTSDISYIKSDKKITNGFVEFDHVSFRYYEKSEKNVLEDITFNGKPGEVIGIIGPTGSGKSTIAGLLNNDYKISYGSIRIDGNNIQEIDTKSLRQNIATIYQKPSILSGTIKSNLLMANPNASELDLIESSKNACAFEFINNLQDKFEHPVMQKGSNLSGGQKQRLSIAQGLLKNPKILILDDSTSALDAKTEAKVIKNIKNKYKNNNILTLIIAQKISAIMAADNILVIDNGKIIDSGKHEELIKKCALYKEIAKSQLGGDNV</sequence>
<dbReference type="SMART" id="SM00382">
    <property type="entry name" value="AAA"/>
    <property type="match status" value="1"/>
</dbReference>
<dbReference type="PROSITE" id="PS50893">
    <property type="entry name" value="ABC_TRANSPORTER_2"/>
    <property type="match status" value="1"/>
</dbReference>
<dbReference type="InterPro" id="IPR039421">
    <property type="entry name" value="Type_1_exporter"/>
</dbReference>
<keyword evidence="3" id="KW-0813">Transport</keyword>
<dbReference type="InterPro" id="IPR003593">
    <property type="entry name" value="AAA+_ATPase"/>
</dbReference>
<keyword evidence="8 10" id="KW-1133">Transmembrane helix</keyword>
<dbReference type="InterPro" id="IPR003439">
    <property type="entry name" value="ABC_transporter-like_ATP-bd"/>
</dbReference>
<dbReference type="FunFam" id="3.40.50.300:FF:000221">
    <property type="entry name" value="Multidrug ABC transporter ATP-binding protein"/>
    <property type="match status" value="1"/>
</dbReference>
<evidence type="ECO:0000256" key="7">
    <source>
        <dbReference type="ARBA" id="ARBA00022840"/>
    </source>
</evidence>
<dbReference type="InterPro" id="IPR011527">
    <property type="entry name" value="ABC1_TM_dom"/>
</dbReference>
<reference evidence="13" key="1">
    <citation type="submission" date="2019-03" db="EMBL/GenBank/DDBJ databases">
        <title>Draft Sequence and Annotation of the Mycoplasma phocicerebrale Strain 1049T Genome.</title>
        <authorList>
            <person name="Frasca S.Jr."/>
            <person name="Kutish G.F."/>
            <person name="Castellanos Gell J."/>
            <person name="Michaels D.L."/>
            <person name="Brown D.R."/>
        </authorList>
    </citation>
    <scope>NUCLEOTIDE SEQUENCE</scope>
    <source>
        <strain evidence="13">1049</strain>
    </source>
</reference>
<evidence type="ECO:0000256" key="10">
    <source>
        <dbReference type="SAM" id="Phobius"/>
    </source>
</evidence>
<dbReference type="SUPFAM" id="SSF52540">
    <property type="entry name" value="P-loop containing nucleoside triphosphate hydrolases"/>
    <property type="match status" value="1"/>
</dbReference>
<feature type="transmembrane region" description="Helical" evidence="10">
    <location>
        <begin position="158"/>
        <end position="179"/>
    </location>
</feature>
<evidence type="ECO:0000256" key="1">
    <source>
        <dbReference type="ARBA" id="ARBA00004651"/>
    </source>
</evidence>
<keyword evidence="4" id="KW-1003">Cell membrane</keyword>
<keyword evidence="7 13" id="KW-0067">ATP-binding</keyword>
<dbReference type="Pfam" id="PF00664">
    <property type="entry name" value="ABC_membrane"/>
    <property type="match status" value="1"/>
</dbReference>
<proteinExistence type="inferred from homology"/>
<comment type="similarity">
    <text evidence="2">Belongs to the ABC transporter superfamily.</text>
</comment>
<gene>
    <name evidence="13" type="ORF">DMC14_000230</name>
</gene>
<evidence type="ECO:0000259" key="11">
    <source>
        <dbReference type="PROSITE" id="PS50893"/>
    </source>
</evidence>
<comment type="subcellular location">
    <subcellularLocation>
        <location evidence="1">Cell membrane</location>
        <topology evidence="1">Multi-pass membrane protein</topology>
    </subcellularLocation>
</comment>
<dbReference type="Pfam" id="PF00005">
    <property type="entry name" value="ABC_tran"/>
    <property type="match status" value="1"/>
</dbReference>
<evidence type="ECO:0000313" key="13">
    <source>
        <dbReference type="EMBL" id="AZZ65240.1"/>
    </source>
</evidence>
<dbReference type="Proteomes" id="UP000256585">
    <property type="component" value="Chromosome"/>
</dbReference>
<dbReference type="GO" id="GO:0005886">
    <property type="term" value="C:plasma membrane"/>
    <property type="evidence" value="ECO:0007669"/>
    <property type="project" value="UniProtKB-SubCell"/>
</dbReference>
<feature type="transmembrane region" description="Helical" evidence="10">
    <location>
        <begin position="185"/>
        <end position="209"/>
    </location>
</feature>
<dbReference type="GO" id="GO:0015421">
    <property type="term" value="F:ABC-type oligopeptide transporter activity"/>
    <property type="evidence" value="ECO:0007669"/>
    <property type="project" value="TreeGrafter"/>
</dbReference>
<dbReference type="Gene3D" id="3.40.50.300">
    <property type="entry name" value="P-loop containing nucleotide triphosphate hydrolases"/>
    <property type="match status" value="1"/>
</dbReference>